<accession>A0A656AFR7</accession>
<proteinExistence type="predicted"/>
<dbReference type="AlphaFoldDB" id="A0A656AFR7"/>
<reference evidence="1 2" key="1">
    <citation type="submission" date="2015-07" db="EMBL/GenBank/DDBJ databases">
        <authorList>
            <consortium name="Pathogen Informatics"/>
        </authorList>
    </citation>
    <scope>NUCLEOTIDE SEQUENCE [LARGE SCALE GENOMIC DNA]</scope>
    <source>
        <strain evidence="1 2">A316</strain>
    </source>
</reference>
<evidence type="ECO:0000313" key="2">
    <source>
        <dbReference type="Proteomes" id="UP000041770"/>
    </source>
</evidence>
<sequence>MMRRVSASIVATVFVPNTAMNVVRITTSPLASAMSVTPR</sequence>
<dbReference type="EMBL" id="CWQY01000047">
    <property type="protein sequence ID" value="CSD30013.1"/>
    <property type="molecule type" value="Genomic_DNA"/>
</dbReference>
<evidence type="ECO:0000313" key="1">
    <source>
        <dbReference type="EMBL" id="CSD30013.1"/>
    </source>
</evidence>
<organism evidence="1 2">
    <name type="scientific">Vibrio cholerae</name>
    <dbReference type="NCBI Taxonomy" id="666"/>
    <lineage>
        <taxon>Bacteria</taxon>
        <taxon>Pseudomonadati</taxon>
        <taxon>Pseudomonadota</taxon>
        <taxon>Gammaproteobacteria</taxon>
        <taxon>Vibrionales</taxon>
        <taxon>Vibrionaceae</taxon>
        <taxon>Vibrio</taxon>
    </lineage>
</organism>
<dbReference type="Proteomes" id="UP000041770">
    <property type="component" value="Unassembled WGS sequence"/>
</dbReference>
<protein>
    <submittedName>
        <fullName evidence="1">Uncharacterized protein</fullName>
    </submittedName>
</protein>
<name>A0A656AFR7_VIBCL</name>
<gene>
    <name evidence="1" type="ORF">ERS013200_03825</name>
</gene>